<feature type="domain" description="tRNA(Ile)-lysidine/2-thiocytidine synthase N-terminal" evidence="3">
    <location>
        <begin position="26"/>
        <end position="185"/>
    </location>
</feature>
<dbReference type="AlphaFoldDB" id="A0A1T4LN03"/>
<dbReference type="PIRSF" id="PIRSF004976">
    <property type="entry name" value="ATPase_YdaO"/>
    <property type="match status" value="1"/>
</dbReference>
<dbReference type="GO" id="GO:0008033">
    <property type="term" value="P:tRNA processing"/>
    <property type="evidence" value="ECO:0007669"/>
    <property type="project" value="InterPro"/>
</dbReference>
<dbReference type="EMBL" id="FUWG01000012">
    <property type="protein sequence ID" value="SJZ55987.1"/>
    <property type="molecule type" value="Genomic_DNA"/>
</dbReference>
<keyword evidence="2" id="KW-0067">ATP-binding</keyword>
<dbReference type="RefSeq" id="WP_078933546.1">
    <property type="nucleotide sequence ID" value="NZ_FUWG01000012.1"/>
</dbReference>
<feature type="binding site" evidence="2">
    <location>
        <begin position="29"/>
        <end position="31"/>
    </location>
    <ligand>
        <name>ATP</name>
        <dbReference type="ChEBI" id="CHEBI:30616"/>
    </ligand>
</feature>
<feature type="binding site" evidence="2">
    <location>
        <position position="35"/>
    </location>
    <ligand>
        <name>ATP</name>
        <dbReference type="ChEBI" id="CHEBI:30616"/>
    </ligand>
</feature>
<keyword evidence="2" id="KW-0547">Nucleotide-binding</keyword>
<feature type="binding site" evidence="2">
    <location>
        <position position="134"/>
    </location>
    <ligand>
        <name>ATP</name>
        <dbReference type="ChEBI" id="CHEBI:30616"/>
    </ligand>
</feature>
<evidence type="ECO:0000313" key="5">
    <source>
        <dbReference type="Proteomes" id="UP000190423"/>
    </source>
</evidence>
<dbReference type="Proteomes" id="UP000190423">
    <property type="component" value="Unassembled WGS sequence"/>
</dbReference>
<protein>
    <submittedName>
        <fullName evidence="4">tRNA(Ile)-lysidine synthase TilS/MesJ</fullName>
    </submittedName>
</protein>
<evidence type="ECO:0000256" key="2">
    <source>
        <dbReference type="PIRSR" id="PIRSR004976-51"/>
    </source>
</evidence>
<dbReference type="InterPro" id="IPR035107">
    <property type="entry name" value="tRNA_thiolation_TtcA_Ctu1"/>
</dbReference>
<dbReference type="SUPFAM" id="SSF52402">
    <property type="entry name" value="Adenine nucleotide alpha hydrolases-like"/>
    <property type="match status" value="1"/>
</dbReference>
<organism evidence="4 5">
    <name type="scientific">Treponema porcinum</name>
    <dbReference type="NCBI Taxonomy" id="261392"/>
    <lineage>
        <taxon>Bacteria</taxon>
        <taxon>Pseudomonadati</taxon>
        <taxon>Spirochaetota</taxon>
        <taxon>Spirochaetia</taxon>
        <taxon>Spirochaetales</taxon>
        <taxon>Treponemataceae</taxon>
        <taxon>Treponema</taxon>
    </lineage>
</organism>
<dbReference type="PANTHER" id="PTHR43686">
    <property type="entry name" value="SULFURTRANSFERASE-RELATED"/>
    <property type="match status" value="1"/>
</dbReference>
<evidence type="ECO:0000259" key="3">
    <source>
        <dbReference type="Pfam" id="PF01171"/>
    </source>
</evidence>
<keyword evidence="5" id="KW-1185">Reference proteome</keyword>
<name>A0A1T4LN03_TREPO</name>
<proteinExistence type="predicted"/>
<dbReference type="PANTHER" id="PTHR43686:SF1">
    <property type="entry name" value="AMINOTRAN_5 DOMAIN-CONTAINING PROTEIN"/>
    <property type="match status" value="1"/>
</dbReference>
<keyword evidence="1" id="KW-0808">Transferase</keyword>
<dbReference type="GO" id="GO:0016740">
    <property type="term" value="F:transferase activity"/>
    <property type="evidence" value="ECO:0007669"/>
    <property type="project" value="UniProtKB-KW"/>
</dbReference>
<evidence type="ECO:0000313" key="4">
    <source>
        <dbReference type="EMBL" id="SJZ55987.1"/>
    </source>
</evidence>
<dbReference type="Gene3D" id="3.40.50.620">
    <property type="entry name" value="HUPs"/>
    <property type="match status" value="1"/>
</dbReference>
<sequence>MQKNRLFSLIDKAVFDYHLIERNDRILVGASGGKDSTALIEYLANRSRRPDCGFSFTALNIQTEFGGAIPESIANLFREWNVDFRVISIDVQGRLKPGKKMNCYWCSTQRRTELNSYAIQNGYNKIALGHHLDDVLETAIMNSLHKGELSTMIPSLRYEKYPVTIIRPLYYAMEKLIIEHAKERGYYGYTCTCTFQDNSTRKDARAKLSALTENNPVLKQHLFDALMNVNVSYLPKKQS</sequence>
<gene>
    <name evidence="4" type="ORF">SAMN02745149_01643</name>
</gene>
<dbReference type="GeneID" id="78316927"/>
<dbReference type="InterPro" id="IPR011063">
    <property type="entry name" value="TilS/TtcA_N"/>
</dbReference>
<dbReference type="OrthoDB" id="9801054at2"/>
<dbReference type="GO" id="GO:0005524">
    <property type="term" value="F:ATP binding"/>
    <property type="evidence" value="ECO:0007669"/>
    <property type="project" value="UniProtKB-KW"/>
</dbReference>
<dbReference type="InterPro" id="IPR014729">
    <property type="entry name" value="Rossmann-like_a/b/a_fold"/>
</dbReference>
<evidence type="ECO:0000256" key="1">
    <source>
        <dbReference type="ARBA" id="ARBA00022679"/>
    </source>
</evidence>
<feature type="binding site" evidence="2">
    <location>
        <position position="129"/>
    </location>
    <ligand>
        <name>ATP</name>
        <dbReference type="ChEBI" id="CHEBI:30616"/>
    </ligand>
</feature>
<reference evidence="4 5" key="1">
    <citation type="submission" date="2017-02" db="EMBL/GenBank/DDBJ databases">
        <authorList>
            <person name="Peterson S.W."/>
        </authorList>
    </citation>
    <scope>NUCLEOTIDE SEQUENCE [LARGE SCALE GENOMIC DNA]</scope>
    <source>
        <strain evidence="4 5">ATCC BAA-908</strain>
    </source>
</reference>
<dbReference type="CDD" id="cd24138">
    <property type="entry name" value="TtcA-like"/>
    <property type="match status" value="1"/>
</dbReference>
<feature type="binding site" evidence="2">
    <location>
        <position position="61"/>
    </location>
    <ligand>
        <name>ATP</name>
        <dbReference type="ChEBI" id="CHEBI:30616"/>
    </ligand>
</feature>
<accession>A0A1T4LN03</accession>
<dbReference type="STRING" id="261392.SAMN02745149_01643"/>
<dbReference type="Pfam" id="PF01171">
    <property type="entry name" value="ATP_bind_3"/>
    <property type="match status" value="1"/>
</dbReference>